<evidence type="ECO:0000313" key="3">
    <source>
        <dbReference type="Proteomes" id="UP000274822"/>
    </source>
</evidence>
<comment type="caution">
    <text evidence="2">The sequence shown here is derived from an EMBL/GenBank/DDBJ whole genome shotgun (WGS) entry which is preliminary data.</text>
</comment>
<dbReference type="SUPFAM" id="SSF52047">
    <property type="entry name" value="RNI-like"/>
    <property type="match status" value="1"/>
</dbReference>
<dbReference type="InterPro" id="IPR001810">
    <property type="entry name" value="F-box_dom"/>
</dbReference>
<gene>
    <name evidence="2" type="ORF">BC938DRAFT_472702</name>
</gene>
<sequence>MPSPRLPKELLTEIFTLLSPNIDALEHHFGRSTLFECSLVSRDWHTAALPLIWSYLRIDCYNLSSKRTFERLASSMTGAPQILARGIGLVANIELIVPPIGVEPNLSELLPSIVQTLQLFSRDQLRRIDISYMHHRNNTFFSALLSTLFPLICGLQHLEIYGISSIPTNRQDFPASFDRIFSLEKVENFSLSSLNTIPPEYLLGCLRTRGPQLRRLNITNCQSLLCESILRAVTDHCPNLTTLELRLHRSHVNPSLRQDITENTLCRLIDLCPRLKELRLFNIYAVSNIFLAHCAGRAHCMRALYIHDFLFRTTGEGVVDLSAWEGIRELVITHHENAWNDVKMDARFVWEVERQTHGLTVCQLGRDCVSRMSLGE</sequence>
<dbReference type="Gene3D" id="3.80.10.10">
    <property type="entry name" value="Ribonuclease Inhibitor"/>
    <property type="match status" value="1"/>
</dbReference>
<dbReference type="Pfam" id="PF12937">
    <property type="entry name" value="F-box-like"/>
    <property type="match status" value="1"/>
</dbReference>
<dbReference type="EMBL" id="RBNJ01014124">
    <property type="protein sequence ID" value="RUS25047.1"/>
    <property type="molecule type" value="Genomic_DNA"/>
</dbReference>
<organism evidence="2 3">
    <name type="scientific">Jimgerdemannia flammicorona</name>
    <dbReference type="NCBI Taxonomy" id="994334"/>
    <lineage>
        <taxon>Eukaryota</taxon>
        <taxon>Fungi</taxon>
        <taxon>Fungi incertae sedis</taxon>
        <taxon>Mucoromycota</taxon>
        <taxon>Mucoromycotina</taxon>
        <taxon>Endogonomycetes</taxon>
        <taxon>Endogonales</taxon>
        <taxon>Endogonaceae</taxon>
        <taxon>Jimgerdemannia</taxon>
    </lineage>
</organism>
<proteinExistence type="predicted"/>
<reference evidence="2 3" key="1">
    <citation type="journal article" date="2018" name="New Phytol.">
        <title>Phylogenomics of Endogonaceae and evolution of mycorrhizas within Mucoromycota.</title>
        <authorList>
            <person name="Chang Y."/>
            <person name="Desiro A."/>
            <person name="Na H."/>
            <person name="Sandor L."/>
            <person name="Lipzen A."/>
            <person name="Clum A."/>
            <person name="Barry K."/>
            <person name="Grigoriev I.V."/>
            <person name="Martin F.M."/>
            <person name="Stajich J.E."/>
            <person name="Smith M.E."/>
            <person name="Bonito G."/>
            <person name="Spatafora J.W."/>
        </authorList>
    </citation>
    <scope>NUCLEOTIDE SEQUENCE [LARGE SCALE GENOMIC DNA]</scope>
    <source>
        <strain evidence="2 3">AD002</strain>
    </source>
</reference>
<accession>A0A433Q5J0</accession>
<protein>
    <recommendedName>
        <fullName evidence="1">F-box domain-containing protein</fullName>
    </recommendedName>
</protein>
<dbReference type="AlphaFoldDB" id="A0A433Q5J0"/>
<name>A0A433Q5J0_9FUNG</name>
<dbReference type="InterPro" id="IPR032675">
    <property type="entry name" value="LRR_dom_sf"/>
</dbReference>
<evidence type="ECO:0000259" key="1">
    <source>
        <dbReference type="Pfam" id="PF12937"/>
    </source>
</evidence>
<evidence type="ECO:0000313" key="2">
    <source>
        <dbReference type="EMBL" id="RUS25047.1"/>
    </source>
</evidence>
<dbReference type="Proteomes" id="UP000274822">
    <property type="component" value="Unassembled WGS sequence"/>
</dbReference>
<keyword evidence="3" id="KW-1185">Reference proteome</keyword>
<feature type="domain" description="F-box" evidence="1">
    <location>
        <begin position="5"/>
        <end position="56"/>
    </location>
</feature>